<dbReference type="Proteomes" id="UP000259328">
    <property type="component" value="Chromosome"/>
</dbReference>
<proteinExistence type="predicted"/>
<reference evidence="2" key="1">
    <citation type="submission" date="2018-06" db="EMBL/GenBank/DDBJ databases">
        <authorList>
            <consortium name="Pathogen Informatics"/>
        </authorList>
    </citation>
    <scope>NUCLEOTIDE SEQUENCE [LARGE SCALE GENOMIC DNA]</scope>
    <source>
        <strain evidence="2">NCTC10124</strain>
    </source>
</reference>
<dbReference type="EMBL" id="LS991953">
    <property type="protein sequence ID" value="SYV92772.1"/>
    <property type="molecule type" value="Genomic_DNA"/>
</dbReference>
<dbReference type="AlphaFoldDB" id="A0A3B0P725"/>
<evidence type="ECO:0000313" key="1">
    <source>
        <dbReference type="EMBL" id="SYV92772.1"/>
    </source>
</evidence>
<sequence length="225" mass="24039">MKNVVLTAPTVSYEDGGSNTRIPKVTFTLQGKDGYTLQTDNGATSSLTLSIRVLYTSASSTQNALRYQGASSSAAPSGSTPSNNAAVIRDVNVYMNYTGPNIELDAELPQVGNQNNTSINGTSNVTGDFNTKFKNLLVNVVGGSFTQTSLLQAIINYVNKFDPKFRAAFVLNTNGVALTSVQSGTQLRIGSLNDFLYNNKEFLQQVNGDSSTVYFAVNGVTSEGW</sequence>
<accession>A0A3B0P725</accession>
<protein>
    <submittedName>
        <fullName evidence="1">Uncharacterized protein</fullName>
    </submittedName>
</protein>
<gene>
    <name evidence="1" type="ORF">NCTC10124_00499</name>
</gene>
<evidence type="ECO:0000313" key="2">
    <source>
        <dbReference type="Proteomes" id="UP000259328"/>
    </source>
</evidence>
<name>A0A3B0P725_MYCSY</name>
<feature type="non-terminal residue" evidence="1">
    <location>
        <position position="225"/>
    </location>
</feature>
<organism evidence="1 2">
    <name type="scientific">Mycoplasmopsis synoviae</name>
    <name type="common">Mycoplasma synoviae</name>
    <dbReference type="NCBI Taxonomy" id="2109"/>
    <lineage>
        <taxon>Bacteria</taxon>
        <taxon>Bacillati</taxon>
        <taxon>Mycoplasmatota</taxon>
        <taxon>Mycoplasmoidales</taxon>
        <taxon>Metamycoplasmataceae</taxon>
        <taxon>Mycoplasmopsis</taxon>
    </lineage>
</organism>